<dbReference type="PROSITE" id="PS51272">
    <property type="entry name" value="SLH"/>
    <property type="match status" value="2"/>
</dbReference>
<dbReference type="RefSeq" id="WP_209808268.1">
    <property type="nucleotide sequence ID" value="NZ_JAGGKT010000001.1"/>
</dbReference>
<reference evidence="3 4" key="1">
    <citation type="submission" date="2021-03" db="EMBL/GenBank/DDBJ databases">
        <title>Genomic Encyclopedia of Type Strains, Phase IV (KMG-IV): sequencing the most valuable type-strain genomes for metagenomic binning, comparative biology and taxonomic classification.</title>
        <authorList>
            <person name="Goeker M."/>
        </authorList>
    </citation>
    <scope>NUCLEOTIDE SEQUENCE [LARGE SCALE GENOMIC DNA]</scope>
    <source>
        <strain evidence="3 4">DSM 24738</strain>
    </source>
</reference>
<feature type="domain" description="SLH" evidence="2">
    <location>
        <begin position="564"/>
        <end position="627"/>
    </location>
</feature>
<accession>A0ABS4GJA2</accession>
<keyword evidence="1" id="KW-0732">Signal</keyword>
<dbReference type="Proteomes" id="UP001519343">
    <property type="component" value="Unassembled WGS sequence"/>
</dbReference>
<dbReference type="InterPro" id="IPR001119">
    <property type="entry name" value="SLH_dom"/>
</dbReference>
<gene>
    <name evidence="3" type="ORF">J2Z37_000334</name>
</gene>
<evidence type="ECO:0000259" key="2">
    <source>
        <dbReference type="PROSITE" id="PS51272"/>
    </source>
</evidence>
<feature type="chain" id="PRO_5047368720" evidence="1">
    <location>
        <begin position="31"/>
        <end position="746"/>
    </location>
</feature>
<organism evidence="3 4">
    <name type="scientific">Ammoniphilus resinae</name>
    <dbReference type="NCBI Taxonomy" id="861532"/>
    <lineage>
        <taxon>Bacteria</taxon>
        <taxon>Bacillati</taxon>
        <taxon>Bacillota</taxon>
        <taxon>Bacilli</taxon>
        <taxon>Bacillales</taxon>
        <taxon>Paenibacillaceae</taxon>
        <taxon>Aneurinibacillus group</taxon>
        <taxon>Ammoniphilus</taxon>
    </lineage>
</organism>
<evidence type="ECO:0000313" key="3">
    <source>
        <dbReference type="EMBL" id="MBP1930347.1"/>
    </source>
</evidence>
<dbReference type="PANTHER" id="PTHR40446:SF2">
    <property type="entry name" value="N-ACETYLGLUCOSAMINE-1-PHOSPHODIESTER ALPHA-N-ACETYLGLUCOSAMINIDASE"/>
    <property type="match status" value="1"/>
</dbReference>
<dbReference type="Pfam" id="PF09992">
    <property type="entry name" value="NAGPA"/>
    <property type="match status" value="1"/>
</dbReference>
<protein>
    <submittedName>
        <fullName evidence="3">Exopolysaccharide biosynthesis protein</fullName>
    </submittedName>
</protein>
<dbReference type="EMBL" id="JAGGKT010000001">
    <property type="protein sequence ID" value="MBP1930347.1"/>
    <property type="molecule type" value="Genomic_DNA"/>
</dbReference>
<sequence length="746" mass="81227">MQQVKSNFQKATVFLLAFVMVFTTGLSAQAAGANSLQLKEEKKLAHGAVYKVFSKLIDEKQIQVNVVEVDLKNPSVQIAPIFGDSGQIGSRAKVTTMANQNQAVAAINSSFFRMNNEGGTLGMLVKDGKLLSNAAEVPGWNTFALLKDGQATVLPDILFNGQIIAPNGDPFPIKGMNKTEYFPPDSPASNYSGSLHLFTKEWGSLSRGTPTGYRDVVEMEVTDGLVSDIRINEGAQPIPENGYVLLAHGKASQFILDHFGLGDSVEIEYGYSPEAYEIEEAIGVNFLLVTDGKPIAEFPTDSALLGKNARSAIGINRNGTTLYLIAIEKTEAQPGVTLQQLADILIELGAYTGVNLDGGGSTSLAVQKPGDLGVTRVNGPAFERSVADALAVFNVAPKAEPMELMIQGPQKVLVDSEAVYTFKGYDKNYHSLDPQKVSWKIPEEFATLVNNQVKWIKGGDTQITASIDGKSVSLPVSVVGKEQIEKLEIVPEVIEVAPLQQQNLEIKIVLKDGSTIVPTSSQVTWEVEQAEMGQIKNNQFVAGDKTGSTFLTAKVAGVSAEIEVKVGYFDDIDGHWAQKNIEQMAVKGYAKGLQPRIFGPNESLTRADFIVFLSRIQGWQLGDEEKAVTFTEEMPKYALPALQYAKYHEIMMGDEKGLMNPGQSISRMEVSVILARLLEQESFDGDTASLEGLYKDANEIPEWAQSAVLLLSEKKIFGGANQQFYPRKDITRAEMATVLLRAFVRH</sequence>
<dbReference type="Pfam" id="PF00395">
    <property type="entry name" value="SLH"/>
    <property type="match status" value="3"/>
</dbReference>
<proteinExistence type="predicted"/>
<dbReference type="InterPro" id="IPR018711">
    <property type="entry name" value="NAGPA"/>
</dbReference>
<evidence type="ECO:0000313" key="4">
    <source>
        <dbReference type="Proteomes" id="UP001519343"/>
    </source>
</evidence>
<feature type="domain" description="SLH" evidence="2">
    <location>
        <begin position="691"/>
        <end position="746"/>
    </location>
</feature>
<dbReference type="PANTHER" id="PTHR40446">
    <property type="entry name" value="N-ACETYLGLUCOSAMINE-1-PHOSPHODIESTER ALPHA-N-ACETYLGLUCOSAMINIDASE"/>
    <property type="match status" value="1"/>
</dbReference>
<keyword evidence="4" id="KW-1185">Reference proteome</keyword>
<feature type="signal peptide" evidence="1">
    <location>
        <begin position="1"/>
        <end position="30"/>
    </location>
</feature>
<evidence type="ECO:0000256" key="1">
    <source>
        <dbReference type="SAM" id="SignalP"/>
    </source>
</evidence>
<dbReference type="Gene3D" id="2.60.40.1080">
    <property type="match status" value="1"/>
</dbReference>
<comment type="caution">
    <text evidence="3">The sequence shown here is derived from an EMBL/GenBank/DDBJ whole genome shotgun (WGS) entry which is preliminary data.</text>
</comment>
<name>A0ABS4GJA2_9BACL</name>